<reference evidence="7" key="1">
    <citation type="journal article" date="2019" name="Int. J. Syst. Evol. Microbiol.">
        <title>The Global Catalogue of Microorganisms (GCM) 10K type strain sequencing project: providing services to taxonomists for standard genome sequencing and annotation.</title>
        <authorList>
            <consortium name="The Broad Institute Genomics Platform"/>
            <consortium name="The Broad Institute Genome Sequencing Center for Infectious Disease"/>
            <person name="Wu L."/>
            <person name="Ma J."/>
        </authorList>
    </citation>
    <scope>NUCLEOTIDE SEQUENCE [LARGE SCALE GENOMIC DNA]</scope>
    <source>
        <strain evidence="7">JCM 16540</strain>
    </source>
</reference>
<dbReference type="SUPFAM" id="SSF55781">
    <property type="entry name" value="GAF domain-like"/>
    <property type="match status" value="1"/>
</dbReference>
<dbReference type="PIRSF" id="PIRSF036625">
    <property type="entry name" value="GAF_ANTAR"/>
    <property type="match status" value="1"/>
</dbReference>
<evidence type="ECO:0000256" key="2">
    <source>
        <dbReference type="ARBA" id="ARBA00022777"/>
    </source>
</evidence>
<dbReference type="PROSITE" id="PS50921">
    <property type="entry name" value="ANTAR"/>
    <property type="match status" value="1"/>
</dbReference>
<dbReference type="EMBL" id="BAAAYR010000001">
    <property type="protein sequence ID" value="GAA3562878.1"/>
    <property type="molecule type" value="Genomic_DNA"/>
</dbReference>
<protein>
    <submittedName>
        <fullName evidence="6">GAF and ANTAR domain-containing protein</fullName>
    </submittedName>
</protein>
<keyword evidence="2" id="KW-0418">Kinase</keyword>
<dbReference type="SMART" id="SM00065">
    <property type="entry name" value="GAF"/>
    <property type="match status" value="1"/>
</dbReference>
<keyword evidence="4" id="KW-0804">Transcription</keyword>
<dbReference type="SMART" id="SM01012">
    <property type="entry name" value="ANTAR"/>
    <property type="match status" value="1"/>
</dbReference>
<name>A0ABP6X7U3_9ACTN</name>
<dbReference type="Gene3D" id="3.30.450.40">
    <property type="match status" value="1"/>
</dbReference>
<dbReference type="InterPro" id="IPR036388">
    <property type="entry name" value="WH-like_DNA-bd_sf"/>
</dbReference>
<accession>A0ABP6X7U3</accession>
<organism evidence="6 7">
    <name type="scientific">Microlunatus spumicola</name>
    <dbReference type="NCBI Taxonomy" id="81499"/>
    <lineage>
        <taxon>Bacteria</taxon>
        <taxon>Bacillati</taxon>
        <taxon>Actinomycetota</taxon>
        <taxon>Actinomycetes</taxon>
        <taxon>Propionibacteriales</taxon>
        <taxon>Propionibacteriaceae</taxon>
        <taxon>Microlunatus</taxon>
    </lineage>
</organism>
<keyword evidence="3" id="KW-0805">Transcription regulation</keyword>
<feature type="domain" description="ANTAR" evidence="5">
    <location>
        <begin position="163"/>
        <end position="224"/>
    </location>
</feature>
<evidence type="ECO:0000259" key="5">
    <source>
        <dbReference type="PROSITE" id="PS50921"/>
    </source>
</evidence>
<comment type="caution">
    <text evidence="6">The sequence shown here is derived from an EMBL/GenBank/DDBJ whole genome shotgun (WGS) entry which is preliminary data.</text>
</comment>
<dbReference type="InterPro" id="IPR003018">
    <property type="entry name" value="GAF"/>
</dbReference>
<evidence type="ECO:0000256" key="1">
    <source>
        <dbReference type="ARBA" id="ARBA00022679"/>
    </source>
</evidence>
<dbReference type="Gene3D" id="1.10.10.10">
    <property type="entry name" value="Winged helix-like DNA-binding domain superfamily/Winged helix DNA-binding domain"/>
    <property type="match status" value="1"/>
</dbReference>
<evidence type="ECO:0000313" key="7">
    <source>
        <dbReference type="Proteomes" id="UP001500767"/>
    </source>
</evidence>
<sequence length="233" mass="24960">MTDLTTLHEELVSVVLVGRPLAEVLGDITSIARRALPGSESVSITLVRGDRAFTAAHDGQMALDADEMQYERGYGPCLDAGRSGQVFLVDDMRTDDRWPDYTQYAASHGIGSSLSVPLPFQAGTLGALDNYSSRPHAFGDEDVERASTVAPWIAYAVNNASGAASAAEETANMLAAMATRAGIEQAKGILMERYRLTPDQAFTLLTKASQRTGIKLRDVAEDLVRTGELPGAR</sequence>
<dbReference type="InterPro" id="IPR029016">
    <property type="entry name" value="GAF-like_dom_sf"/>
</dbReference>
<dbReference type="Pfam" id="PF03861">
    <property type="entry name" value="ANTAR"/>
    <property type="match status" value="1"/>
</dbReference>
<dbReference type="InterPro" id="IPR005561">
    <property type="entry name" value="ANTAR"/>
</dbReference>
<evidence type="ECO:0000313" key="6">
    <source>
        <dbReference type="EMBL" id="GAA3562878.1"/>
    </source>
</evidence>
<evidence type="ECO:0000256" key="3">
    <source>
        <dbReference type="ARBA" id="ARBA00023015"/>
    </source>
</evidence>
<dbReference type="SUPFAM" id="SSF52172">
    <property type="entry name" value="CheY-like"/>
    <property type="match status" value="1"/>
</dbReference>
<dbReference type="RefSeq" id="WP_204911289.1">
    <property type="nucleotide sequence ID" value="NZ_BAAAYR010000001.1"/>
</dbReference>
<evidence type="ECO:0000256" key="4">
    <source>
        <dbReference type="ARBA" id="ARBA00023163"/>
    </source>
</evidence>
<keyword evidence="7" id="KW-1185">Reference proteome</keyword>
<keyword evidence="1" id="KW-0808">Transferase</keyword>
<gene>
    <name evidence="6" type="ORF">GCM10022197_18130</name>
</gene>
<proteinExistence type="predicted"/>
<dbReference type="Pfam" id="PF13185">
    <property type="entry name" value="GAF_2"/>
    <property type="match status" value="1"/>
</dbReference>
<dbReference type="InterPro" id="IPR011006">
    <property type="entry name" value="CheY-like_superfamily"/>
</dbReference>
<dbReference type="InterPro" id="IPR012074">
    <property type="entry name" value="GAF_ANTAR"/>
</dbReference>
<dbReference type="Proteomes" id="UP001500767">
    <property type="component" value="Unassembled WGS sequence"/>
</dbReference>